<proteinExistence type="predicted"/>
<name>A0A0M7B9G2_9RHOB</name>
<dbReference type="Proteomes" id="UP000049455">
    <property type="component" value="Unassembled WGS sequence"/>
</dbReference>
<gene>
    <name evidence="1" type="ORF">JSE7799_01299</name>
</gene>
<evidence type="ECO:0000313" key="1">
    <source>
        <dbReference type="EMBL" id="CUH37476.1"/>
    </source>
</evidence>
<dbReference type="AntiFam" id="ANF00090">
    <property type="entry name" value="Shadow ORF (opposite yegE)"/>
</dbReference>
<organism evidence="1 2">
    <name type="scientific">Jannaschia seosinensis</name>
    <dbReference type="NCBI Taxonomy" id="313367"/>
    <lineage>
        <taxon>Bacteria</taxon>
        <taxon>Pseudomonadati</taxon>
        <taxon>Pseudomonadota</taxon>
        <taxon>Alphaproteobacteria</taxon>
        <taxon>Rhodobacterales</taxon>
        <taxon>Roseobacteraceae</taxon>
        <taxon>Jannaschia</taxon>
    </lineage>
</organism>
<accession>A0A0M7B9G2</accession>
<keyword evidence="2" id="KW-1185">Reference proteome</keyword>
<evidence type="ECO:0000313" key="2">
    <source>
        <dbReference type="Proteomes" id="UP000049455"/>
    </source>
</evidence>
<protein>
    <submittedName>
        <fullName evidence="1">Uncharacterized protein</fullName>
    </submittedName>
</protein>
<sequence length="240" mass="25355">MGLAQMLQALGHHLGEAGHVLRLARRHPNGDGHDVDDVAQSVRALLQIRGGGAPFGGAALGHVQLGAEEQDPVARLVENGPDLERVVEAGAVLAVVHDLDGADFAVLDGRAHGGNAFGRRLFALQKPAVAAKDLIRLVPGQVEKCRIDVDDRIVGGVRVGDADRQADMFEHPKNAVAQGADAPVGQRRLVFHQAFIPPERENRLFPSLPKGVNATGGPGAPAAFLCRSRVSPLHPPPARR</sequence>
<dbReference type="EMBL" id="CYPR01000078">
    <property type="protein sequence ID" value="CUH37476.1"/>
    <property type="molecule type" value="Genomic_DNA"/>
</dbReference>
<reference evidence="1 2" key="1">
    <citation type="submission" date="2015-09" db="EMBL/GenBank/DDBJ databases">
        <authorList>
            <person name="Jackson K.R."/>
            <person name="Lunt B.L."/>
            <person name="Fisher J.N.B."/>
            <person name="Gardner A.V."/>
            <person name="Bailey M.E."/>
            <person name="Deus L.M."/>
            <person name="Earl A.S."/>
            <person name="Gibby P.D."/>
            <person name="Hartmann K.A."/>
            <person name="Liu J.E."/>
            <person name="Manci A.M."/>
            <person name="Nielsen D.A."/>
            <person name="Solomon M.B."/>
            <person name="Breakwell D.P."/>
            <person name="Burnett S.H."/>
            <person name="Grose J.H."/>
        </authorList>
    </citation>
    <scope>NUCLEOTIDE SEQUENCE [LARGE SCALE GENOMIC DNA]</scope>
    <source>
        <strain evidence="1 2">CECT 7799</strain>
    </source>
</reference>
<dbReference type="AlphaFoldDB" id="A0A0M7B9G2"/>